<dbReference type="SUPFAM" id="SSF55545">
    <property type="entry name" value="beta-N-acetylhexosaminidase-like domain"/>
    <property type="match status" value="1"/>
</dbReference>
<dbReference type="GO" id="GO:0004563">
    <property type="term" value="F:beta-N-acetylhexosaminidase activity"/>
    <property type="evidence" value="ECO:0007669"/>
    <property type="project" value="UniProtKB-EC"/>
</dbReference>
<evidence type="ECO:0000259" key="8">
    <source>
        <dbReference type="Pfam" id="PF00728"/>
    </source>
</evidence>
<dbReference type="Gene3D" id="3.30.379.10">
    <property type="entry name" value="Chitobiase/beta-hexosaminidase domain 2-like"/>
    <property type="match status" value="1"/>
</dbReference>
<sequence length="694" mass="76766">MTVVALASAAVANAQPSADLPLVPAPREGAALPAFAIGRGIAIDGGATDDDRFAARDLAEALRARGVPVVTSGGGVTVRLLRRDTPAGRAALQRANLAFDAAMNDEGYVLVAQDGRVDVVGASAAGVFYGAQTVKQLVDGDGPRARVLGARVRDWPAMRWRGLHDDWSRGPLPTLDYQKRQIRTLAAYKVNVYSPYLENVFQYASHPLLGAPLNSITPQDARELADYARRYHVEVIPEQQTFGHLHTVLRLEKYSPLAERPHGHALAPDDPRALDFVRTTFAELDSAFGSRFLHIGGDETFELGRGRTADRIRREGLGQTYVDYVSKVVGALRPLNRKLVLWGDVGTNHPELVATLPKDLIAVPWMYDNVPSAEKWIKPFRDASMETWVAPGVNNWWRVYPNLGIALPNIRLMAREGQRLGAVGLLNTTWDDFGEQLFESTWSGVLFGAAAAWQSGDCDPDVFLRRYPRVFHGDAAGHVEAAERDLMAATALLTRAAGTEMHEQIYWMDPWSDEGRRLTPRILPLASELRLRAESAIEHVVRARRAGALREPGALDAMELGARRLDLIGMKFQLAHEIAAQYSLLLAQGRDSAGAAAIKWYDLADLSGINGRLQDLRDVHVENRVLYETAWRHENRPAWLPNVLARFDVSTQLWVSRIERMNQVRAQWARTRRLPPPAELGMPEVTDAPTPAAR</sequence>
<dbReference type="Pfam" id="PF00728">
    <property type="entry name" value="Glyco_hydro_20"/>
    <property type="match status" value="1"/>
</dbReference>
<dbReference type="Pfam" id="PF02838">
    <property type="entry name" value="Glyco_hydro_20b"/>
    <property type="match status" value="1"/>
</dbReference>
<feature type="region of interest" description="Disordered" evidence="7">
    <location>
        <begin position="675"/>
        <end position="694"/>
    </location>
</feature>
<evidence type="ECO:0000313" key="10">
    <source>
        <dbReference type="EMBL" id="GLC26438.1"/>
    </source>
</evidence>
<evidence type="ECO:0000256" key="7">
    <source>
        <dbReference type="SAM" id="MobiDB-lite"/>
    </source>
</evidence>
<keyword evidence="5" id="KW-0326">Glycosidase</keyword>
<dbReference type="PANTHER" id="PTHR22600:SF57">
    <property type="entry name" value="BETA-N-ACETYLHEXOSAMINIDASE"/>
    <property type="match status" value="1"/>
</dbReference>
<feature type="domain" description="Beta-hexosaminidase bacterial type N-terminal" evidence="9">
    <location>
        <begin position="21"/>
        <end position="155"/>
    </location>
</feature>
<evidence type="ECO:0000256" key="1">
    <source>
        <dbReference type="ARBA" id="ARBA00001231"/>
    </source>
</evidence>
<dbReference type="InterPro" id="IPR029018">
    <property type="entry name" value="Hex-like_dom2"/>
</dbReference>
<dbReference type="RefSeq" id="WP_284351075.1">
    <property type="nucleotide sequence ID" value="NZ_BRXS01000004.1"/>
</dbReference>
<evidence type="ECO:0000256" key="2">
    <source>
        <dbReference type="ARBA" id="ARBA00006285"/>
    </source>
</evidence>
<comment type="catalytic activity">
    <reaction evidence="1">
        <text>Hydrolysis of terminal non-reducing N-acetyl-D-hexosamine residues in N-acetyl-beta-D-hexosaminides.</text>
        <dbReference type="EC" id="3.2.1.52"/>
    </reaction>
</comment>
<dbReference type="EMBL" id="BRXS01000004">
    <property type="protein sequence ID" value="GLC26438.1"/>
    <property type="molecule type" value="Genomic_DNA"/>
</dbReference>
<comment type="similarity">
    <text evidence="2">Belongs to the glycosyl hydrolase 20 family.</text>
</comment>
<organism evidence="10 11">
    <name type="scientific">Roseisolibacter agri</name>
    <dbReference type="NCBI Taxonomy" id="2014610"/>
    <lineage>
        <taxon>Bacteria</taxon>
        <taxon>Pseudomonadati</taxon>
        <taxon>Gemmatimonadota</taxon>
        <taxon>Gemmatimonadia</taxon>
        <taxon>Gemmatimonadales</taxon>
        <taxon>Gemmatimonadaceae</taxon>
        <taxon>Roseisolibacter</taxon>
    </lineage>
</organism>
<evidence type="ECO:0000256" key="3">
    <source>
        <dbReference type="ARBA" id="ARBA00012663"/>
    </source>
</evidence>
<dbReference type="InterPro" id="IPR017853">
    <property type="entry name" value="GH"/>
</dbReference>
<proteinExistence type="inferred from homology"/>
<evidence type="ECO:0000259" key="9">
    <source>
        <dbReference type="Pfam" id="PF02838"/>
    </source>
</evidence>
<dbReference type="GO" id="GO:0030203">
    <property type="term" value="P:glycosaminoglycan metabolic process"/>
    <property type="evidence" value="ECO:0007669"/>
    <property type="project" value="TreeGrafter"/>
</dbReference>
<dbReference type="EC" id="3.2.1.52" evidence="3"/>
<evidence type="ECO:0000256" key="5">
    <source>
        <dbReference type="ARBA" id="ARBA00023295"/>
    </source>
</evidence>
<comment type="caution">
    <text evidence="10">The sequence shown here is derived from an EMBL/GenBank/DDBJ whole genome shotgun (WGS) entry which is preliminary data.</text>
</comment>
<feature type="domain" description="Glycoside hydrolase family 20 catalytic" evidence="8">
    <location>
        <begin position="159"/>
        <end position="369"/>
    </location>
</feature>
<accession>A0AA37QII5</accession>
<dbReference type="GO" id="GO:0016020">
    <property type="term" value="C:membrane"/>
    <property type="evidence" value="ECO:0007669"/>
    <property type="project" value="TreeGrafter"/>
</dbReference>
<reference evidence="10" key="1">
    <citation type="submission" date="2022-08" db="EMBL/GenBank/DDBJ databases">
        <title>Draft genome sequencing of Roseisolibacter agri AW1220.</title>
        <authorList>
            <person name="Tobiishi Y."/>
            <person name="Tonouchi A."/>
        </authorList>
    </citation>
    <scope>NUCLEOTIDE SEQUENCE</scope>
    <source>
        <strain evidence="10">AW1220</strain>
    </source>
</reference>
<gene>
    <name evidence="10" type="ORF">rosag_29510</name>
</gene>
<keyword evidence="4" id="KW-0378">Hydrolase</keyword>
<dbReference type="SUPFAM" id="SSF51445">
    <property type="entry name" value="(Trans)glycosidases"/>
    <property type="match status" value="1"/>
</dbReference>
<dbReference type="InterPro" id="IPR015883">
    <property type="entry name" value="Glyco_hydro_20_cat"/>
</dbReference>
<evidence type="ECO:0000313" key="11">
    <source>
        <dbReference type="Proteomes" id="UP001161325"/>
    </source>
</evidence>
<dbReference type="PANTHER" id="PTHR22600">
    <property type="entry name" value="BETA-HEXOSAMINIDASE"/>
    <property type="match status" value="1"/>
</dbReference>
<feature type="active site" description="Proton donor" evidence="6">
    <location>
        <position position="299"/>
    </location>
</feature>
<dbReference type="InterPro" id="IPR015882">
    <property type="entry name" value="HEX_bac_N"/>
</dbReference>
<dbReference type="AlphaFoldDB" id="A0AA37QII5"/>
<dbReference type="Proteomes" id="UP001161325">
    <property type="component" value="Unassembled WGS sequence"/>
</dbReference>
<dbReference type="PRINTS" id="PR00738">
    <property type="entry name" value="GLHYDRLASE20"/>
</dbReference>
<name>A0AA37QII5_9BACT</name>
<protein>
    <recommendedName>
        <fullName evidence="3">beta-N-acetylhexosaminidase</fullName>
        <ecNumber evidence="3">3.2.1.52</ecNumber>
    </recommendedName>
</protein>
<keyword evidence="11" id="KW-1185">Reference proteome</keyword>
<dbReference type="InterPro" id="IPR025705">
    <property type="entry name" value="Beta_hexosaminidase_sua/sub"/>
</dbReference>
<evidence type="ECO:0000256" key="6">
    <source>
        <dbReference type="PIRSR" id="PIRSR625705-1"/>
    </source>
</evidence>
<evidence type="ECO:0000256" key="4">
    <source>
        <dbReference type="ARBA" id="ARBA00022801"/>
    </source>
</evidence>
<dbReference type="GO" id="GO:0005975">
    <property type="term" value="P:carbohydrate metabolic process"/>
    <property type="evidence" value="ECO:0007669"/>
    <property type="project" value="InterPro"/>
</dbReference>
<dbReference type="Gene3D" id="3.20.20.80">
    <property type="entry name" value="Glycosidases"/>
    <property type="match status" value="1"/>
</dbReference>